<proteinExistence type="predicted"/>
<dbReference type="AlphaFoldDB" id="X8DZL2"/>
<organism evidence="1">
    <name type="scientific">Mycobacterium xenopi 4042</name>
    <dbReference type="NCBI Taxonomy" id="1299334"/>
    <lineage>
        <taxon>Bacteria</taxon>
        <taxon>Bacillati</taxon>
        <taxon>Actinomycetota</taxon>
        <taxon>Actinomycetes</taxon>
        <taxon>Mycobacteriales</taxon>
        <taxon>Mycobacteriaceae</taxon>
        <taxon>Mycobacterium</taxon>
    </lineage>
</organism>
<sequence>MWAGQRRAPALMAGTRGRLMSPVREVTVKVCGVAVTRSQGHSWAPHPSIG</sequence>
<gene>
    <name evidence="1" type="ORF">I553_9289</name>
</gene>
<name>X8DZL2_MYCXE</name>
<reference evidence="1" key="1">
    <citation type="submission" date="2014-01" db="EMBL/GenBank/DDBJ databases">
        <authorList>
            <person name="Brown-Elliot B."/>
            <person name="Wallace R."/>
            <person name="Lenaerts A."/>
            <person name="Ordway D."/>
            <person name="DeGroote M.A."/>
            <person name="Parker T."/>
            <person name="Sizemore C."/>
            <person name="Tallon L.J."/>
            <person name="Sadzewicz L.K."/>
            <person name="Sengamalay N."/>
            <person name="Fraser C.M."/>
            <person name="Hine E."/>
            <person name="Shefchek K.A."/>
            <person name="Das S.P."/>
            <person name="Tettelin H."/>
        </authorList>
    </citation>
    <scope>NUCLEOTIDE SEQUENCE [LARGE SCALE GENOMIC DNA]</scope>
    <source>
        <strain evidence="1">4042</strain>
    </source>
</reference>
<evidence type="ECO:0000313" key="1">
    <source>
        <dbReference type="EMBL" id="EUA73133.1"/>
    </source>
</evidence>
<comment type="caution">
    <text evidence="1">The sequence shown here is derived from an EMBL/GenBank/DDBJ whole genome shotgun (WGS) entry which is preliminary data.</text>
</comment>
<accession>X8DZL2</accession>
<protein>
    <submittedName>
        <fullName evidence="1">Uncharacterized protein</fullName>
    </submittedName>
</protein>
<dbReference type="EMBL" id="JAOB01000011">
    <property type="protein sequence ID" value="EUA73133.1"/>
    <property type="molecule type" value="Genomic_DNA"/>
</dbReference>